<name>A0A2N9I944_FAGSY</name>
<evidence type="ECO:0000256" key="1">
    <source>
        <dbReference type="SAM" id="MobiDB-lite"/>
    </source>
</evidence>
<accession>A0A2N9I944</accession>
<proteinExistence type="predicted"/>
<dbReference type="EMBL" id="OIVN01005168">
    <property type="protein sequence ID" value="SPD21202.1"/>
    <property type="molecule type" value="Genomic_DNA"/>
</dbReference>
<protein>
    <submittedName>
        <fullName evidence="2">Uncharacterized protein</fullName>
    </submittedName>
</protein>
<organism evidence="2">
    <name type="scientific">Fagus sylvatica</name>
    <name type="common">Beechnut</name>
    <dbReference type="NCBI Taxonomy" id="28930"/>
    <lineage>
        <taxon>Eukaryota</taxon>
        <taxon>Viridiplantae</taxon>
        <taxon>Streptophyta</taxon>
        <taxon>Embryophyta</taxon>
        <taxon>Tracheophyta</taxon>
        <taxon>Spermatophyta</taxon>
        <taxon>Magnoliopsida</taxon>
        <taxon>eudicotyledons</taxon>
        <taxon>Gunneridae</taxon>
        <taxon>Pentapetalae</taxon>
        <taxon>rosids</taxon>
        <taxon>fabids</taxon>
        <taxon>Fagales</taxon>
        <taxon>Fagaceae</taxon>
        <taxon>Fagus</taxon>
    </lineage>
</organism>
<dbReference type="PANTHER" id="PTHR32108:SF9">
    <property type="entry name" value="REVERSE TRANSCRIPTASE RNASE H-LIKE DOMAIN-CONTAINING PROTEIN"/>
    <property type="match status" value="1"/>
</dbReference>
<evidence type="ECO:0000313" key="2">
    <source>
        <dbReference type="EMBL" id="SPD21202.1"/>
    </source>
</evidence>
<feature type="compositionally biased region" description="Basic and acidic residues" evidence="1">
    <location>
        <begin position="207"/>
        <end position="230"/>
    </location>
</feature>
<sequence length="360" mass="40774">MFESVIEGYLKEFAERPAKIEEAQNKNSRTEDEERRNEEEKAKAAFERNKEFEAFIESFKEKMDIMQKALRKTQVVDDYFTTMGGITKEPALQFPPKFTIPEVDRQKEKDQVNIVMKGLLPVYYNRMFASPIMDFEQLCNSGMRIDNAIDNGQLDKREGRISVAPKKVFGSSSKASNIQANINAIEEARHLMRGGGHFKPTYLEEDYPGRDPPPAREADKAKAPKESEKDKVLAQLKKTQASISIWGLIMASQKHRDAILEALARKEVPMDTTPEQVLSIMGMTIEESAIIFTTKDLPPEGGDHNRAFYVTIDCIGSKVPKVLEDNGSLINVYSMRTATVDTEEFPFSSHEMRLAPHWGG</sequence>
<feature type="region of interest" description="Disordered" evidence="1">
    <location>
        <begin position="199"/>
        <end position="230"/>
    </location>
</feature>
<gene>
    <name evidence="2" type="ORF">FSB_LOCUS49084</name>
</gene>
<dbReference type="PANTHER" id="PTHR32108">
    <property type="entry name" value="DNA-DIRECTED RNA POLYMERASE SUBUNIT ALPHA"/>
    <property type="match status" value="1"/>
</dbReference>
<dbReference type="AlphaFoldDB" id="A0A2N9I944"/>
<reference evidence="2" key="1">
    <citation type="submission" date="2018-02" db="EMBL/GenBank/DDBJ databases">
        <authorList>
            <person name="Cohen D.B."/>
            <person name="Kent A.D."/>
        </authorList>
    </citation>
    <scope>NUCLEOTIDE SEQUENCE</scope>
</reference>
<feature type="region of interest" description="Disordered" evidence="1">
    <location>
        <begin position="20"/>
        <end position="41"/>
    </location>
</feature>